<evidence type="ECO:0000313" key="3">
    <source>
        <dbReference type="Proteomes" id="UP001595974"/>
    </source>
</evidence>
<dbReference type="InterPro" id="IPR036736">
    <property type="entry name" value="ACP-like_sf"/>
</dbReference>
<accession>A0ABW1AS50</accession>
<dbReference type="Gene3D" id="3.30.559.10">
    <property type="entry name" value="Chloramphenicol acetyltransferase-like domain"/>
    <property type="match status" value="1"/>
</dbReference>
<feature type="domain" description="Carrier" evidence="1">
    <location>
        <begin position="907"/>
        <end position="947"/>
    </location>
</feature>
<dbReference type="InterPro" id="IPR023213">
    <property type="entry name" value="CAT-like_dom_sf"/>
</dbReference>
<dbReference type="RefSeq" id="WP_385961138.1">
    <property type="nucleotide sequence ID" value="NZ_JBHSOG010000039.1"/>
</dbReference>
<dbReference type="PANTHER" id="PTHR45527">
    <property type="entry name" value="NONRIBOSOMAL PEPTIDE SYNTHETASE"/>
    <property type="match status" value="1"/>
</dbReference>
<dbReference type="NCBIfam" id="TIGR01733">
    <property type="entry name" value="AA-adenyl-dom"/>
    <property type="match status" value="1"/>
</dbReference>
<evidence type="ECO:0000313" key="2">
    <source>
        <dbReference type="EMBL" id="MFC5769756.1"/>
    </source>
</evidence>
<feature type="non-terminal residue" evidence="2">
    <location>
        <position position="947"/>
    </location>
</feature>
<dbReference type="InterPro" id="IPR001242">
    <property type="entry name" value="Condensation_dom"/>
</dbReference>
<dbReference type="EMBL" id="JBHSOG010000039">
    <property type="protein sequence ID" value="MFC5769756.1"/>
    <property type="molecule type" value="Genomic_DNA"/>
</dbReference>
<dbReference type="InterPro" id="IPR045851">
    <property type="entry name" value="AMP-bd_C_sf"/>
</dbReference>
<dbReference type="InterPro" id="IPR020845">
    <property type="entry name" value="AMP-binding_CS"/>
</dbReference>
<dbReference type="Gene3D" id="3.30.559.30">
    <property type="entry name" value="Nonribosomal peptide synthetase, condensation domain"/>
    <property type="match status" value="1"/>
</dbReference>
<protein>
    <submittedName>
        <fullName evidence="2">Amino acid adenylation domain-containing protein</fullName>
    </submittedName>
</protein>
<dbReference type="Gene3D" id="2.30.38.10">
    <property type="entry name" value="Luciferase, Domain 3"/>
    <property type="match status" value="1"/>
</dbReference>
<feature type="non-terminal residue" evidence="2">
    <location>
        <position position="1"/>
    </location>
</feature>
<dbReference type="CDD" id="cd19544">
    <property type="entry name" value="E-C_NRPS"/>
    <property type="match status" value="1"/>
</dbReference>
<dbReference type="Gene3D" id="3.30.300.30">
    <property type="match status" value="1"/>
</dbReference>
<name>A0ABW1AS50_9RHOO</name>
<dbReference type="Pfam" id="PF13193">
    <property type="entry name" value="AMP-binding_C"/>
    <property type="match status" value="1"/>
</dbReference>
<dbReference type="InterPro" id="IPR009081">
    <property type="entry name" value="PP-bd_ACP"/>
</dbReference>
<gene>
    <name evidence="2" type="ORF">ACFPTN_10270</name>
</gene>
<dbReference type="Pfam" id="PF00550">
    <property type="entry name" value="PP-binding"/>
    <property type="match status" value="1"/>
</dbReference>
<reference evidence="3" key="1">
    <citation type="journal article" date="2019" name="Int. J. Syst. Evol. Microbiol.">
        <title>The Global Catalogue of Microorganisms (GCM) 10K type strain sequencing project: providing services to taxonomists for standard genome sequencing and annotation.</title>
        <authorList>
            <consortium name="The Broad Institute Genomics Platform"/>
            <consortium name="The Broad Institute Genome Sequencing Center for Infectious Disease"/>
            <person name="Wu L."/>
            <person name="Ma J."/>
        </authorList>
    </citation>
    <scope>NUCLEOTIDE SEQUENCE [LARGE SCALE GENOMIC DNA]</scope>
    <source>
        <strain evidence="3">SHR3</strain>
    </source>
</reference>
<dbReference type="InterPro" id="IPR025110">
    <property type="entry name" value="AMP-bd_C"/>
</dbReference>
<dbReference type="PROSITE" id="PS50075">
    <property type="entry name" value="CARRIER"/>
    <property type="match status" value="1"/>
</dbReference>
<evidence type="ECO:0000259" key="1">
    <source>
        <dbReference type="PROSITE" id="PS50075"/>
    </source>
</evidence>
<dbReference type="Gene3D" id="1.10.1200.10">
    <property type="entry name" value="ACP-like"/>
    <property type="match status" value="1"/>
</dbReference>
<organism evidence="2 3">
    <name type="scientific">Thauera sinica</name>
    <dbReference type="NCBI Taxonomy" id="2665146"/>
    <lineage>
        <taxon>Bacteria</taxon>
        <taxon>Pseudomonadati</taxon>
        <taxon>Pseudomonadota</taxon>
        <taxon>Betaproteobacteria</taxon>
        <taxon>Rhodocyclales</taxon>
        <taxon>Zoogloeaceae</taxon>
        <taxon>Thauera</taxon>
    </lineage>
</organism>
<dbReference type="SUPFAM" id="SSF56801">
    <property type="entry name" value="Acetyl-CoA synthetase-like"/>
    <property type="match status" value="1"/>
</dbReference>
<proteinExistence type="predicted"/>
<dbReference type="InterPro" id="IPR000873">
    <property type="entry name" value="AMP-dep_synth/lig_dom"/>
</dbReference>
<dbReference type="Pfam" id="PF00668">
    <property type="entry name" value="Condensation"/>
    <property type="match status" value="1"/>
</dbReference>
<comment type="caution">
    <text evidence="2">The sequence shown here is derived from an EMBL/GenBank/DDBJ whole genome shotgun (WGS) entry which is preliminary data.</text>
</comment>
<dbReference type="Gene3D" id="3.40.50.980">
    <property type="match status" value="2"/>
</dbReference>
<keyword evidence="3" id="KW-1185">Reference proteome</keyword>
<dbReference type="PANTHER" id="PTHR45527:SF1">
    <property type="entry name" value="FATTY ACID SYNTHASE"/>
    <property type="match status" value="1"/>
</dbReference>
<dbReference type="Proteomes" id="UP001595974">
    <property type="component" value="Unassembled WGS sequence"/>
</dbReference>
<sequence>AVYWEGLSQPVQVVQREARLELVELDAEEFGTADLAAALEARFDPQHTRLDLGRAPLLRAHLVEDARNGRWLLHILAHHLAIDHTTLELLVEEAELIEQGREAELPAPVPFRHFVAQARLGVSQAEHEAFFHDMLGDIDEPTAPFGLLDVQGDGSGIEEARLRLDPALAQTVRAQARRLGVSAASLMHLAWSLVLARTTGREDVVFGTVLFGRMQGGEGADRVMGMFINTLPVRLGVGEVGVEAALRQTHARLAQLLRHEHAPLSLAQRCSAVEAPAPLFTSLLNYRHSAEVHLEQGGEESANDAELLHAHDRTNYPLIISVDDLGEGFLLSVQSVSPLAPQRICEFMRRAIEGVADALAHAPQRPIGTLGVLPEAERHQVLEAWNDTVLPYPRTLCLHQLFEAQAGRTPDACALRHGSSSLTYAELNARANQLAHHLLSLGVKPDSRVALSLSRTADMVVGMLAVLKAGGAYVPLDPAYPGERLAYMLDHSAPTAVLVDAVGREMLACHAPEAAAALHLLDVEQDSAKWLESGACPATNPVVPDLASTHLSYVIYTSGSTGRPKGVAIEHRNAVNFVTWAQHAFRAEDLQRTLFATSINFDLAVFECFVPLATGCSIDLVDNALALLDGPRDVTLINTVPSAMSALVGDGAVPARVSVVNLAGEALKRVLVERIFERTGVHRVCNLYGPTETTTYSTWVSMSRETGFVSHIGRPIGNTRIYILDGHGQPVPIGVAGELYIGGDGVARGYLNQPELTAERFMADPFVTVAEGDAPARMYRTGDLGRWLSDGTIEYLGRNDFQVKVRGFRIELGEIEAHLAQAADVSDVVVIARESGDGEAKHLVAYYVGEAAAEALRTHAGDGLPSYMVPSAFVRLARLPLTPNGKLDRAALPAPEGDAFVRRGYEAPQGEVEQTLARLWSELLGVAQVGRHDNFFELGGHSLLAVQ</sequence>
<dbReference type="Pfam" id="PF00501">
    <property type="entry name" value="AMP-binding"/>
    <property type="match status" value="1"/>
</dbReference>
<dbReference type="SUPFAM" id="SSF52777">
    <property type="entry name" value="CoA-dependent acyltransferases"/>
    <property type="match status" value="2"/>
</dbReference>
<dbReference type="PROSITE" id="PS00455">
    <property type="entry name" value="AMP_BINDING"/>
    <property type="match status" value="1"/>
</dbReference>
<dbReference type="InterPro" id="IPR010071">
    <property type="entry name" value="AA_adenyl_dom"/>
</dbReference>